<comment type="catalytic activity">
    <reaction evidence="6">
        <text>a 2'-deoxyadenosine in DNA + S-adenosyl-L-methionine = an N(6)-methyl-2'-deoxyadenosine in DNA + S-adenosyl-L-homocysteine + H(+)</text>
        <dbReference type="Rhea" id="RHEA:15197"/>
        <dbReference type="Rhea" id="RHEA-COMP:12418"/>
        <dbReference type="Rhea" id="RHEA-COMP:12419"/>
        <dbReference type="ChEBI" id="CHEBI:15378"/>
        <dbReference type="ChEBI" id="CHEBI:57856"/>
        <dbReference type="ChEBI" id="CHEBI:59789"/>
        <dbReference type="ChEBI" id="CHEBI:90615"/>
        <dbReference type="ChEBI" id="CHEBI:90616"/>
        <dbReference type="EC" id="2.1.1.72"/>
    </reaction>
</comment>
<dbReference type="InterPro" id="IPR002052">
    <property type="entry name" value="DNA_methylase_N6_adenine_CS"/>
</dbReference>
<feature type="domain" description="DNA methylase N-4/N-6" evidence="7">
    <location>
        <begin position="114"/>
        <end position="429"/>
    </location>
</feature>
<dbReference type="GO" id="GO:0008170">
    <property type="term" value="F:N-methyltransferase activity"/>
    <property type="evidence" value="ECO:0007669"/>
    <property type="project" value="InterPro"/>
</dbReference>
<gene>
    <name evidence="8" type="ORF">GCM10011332_32180</name>
</gene>
<evidence type="ECO:0000256" key="3">
    <source>
        <dbReference type="ARBA" id="ARBA00022603"/>
    </source>
</evidence>
<dbReference type="EMBL" id="BMHV01000041">
    <property type="protein sequence ID" value="GGF75733.1"/>
    <property type="molecule type" value="Genomic_DNA"/>
</dbReference>
<evidence type="ECO:0000256" key="2">
    <source>
        <dbReference type="ARBA" id="ARBA00011900"/>
    </source>
</evidence>
<keyword evidence="9" id="KW-1185">Reference proteome</keyword>
<organism evidence="8 9">
    <name type="scientific">Terasakiella brassicae</name>
    <dbReference type="NCBI Taxonomy" id="1634917"/>
    <lineage>
        <taxon>Bacteria</taxon>
        <taxon>Pseudomonadati</taxon>
        <taxon>Pseudomonadota</taxon>
        <taxon>Alphaproteobacteria</taxon>
        <taxon>Rhodospirillales</taxon>
        <taxon>Terasakiellaceae</taxon>
        <taxon>Terasakiella</taxon>
    </lineage>
</organism>
<keyword evidence="5" id="KW-0949">S-adenosyl-L-methionine</keyword>
<dbReference type="GO" id="GO:0003677">
    <property type="term" value="F:DNA binding"/>
    <property type="evidence" value="ECO:0007669"/>
    <property type="project" value="InterPro"/>
</dbReference>
<evidence type="ECO:0000256" key="4">
    <source>
        <dbReference type="ARBA" id="ARBA00022679"/>
    </source>
</evidence>
<dbReference type="Gene3D" id="3.40.50.150">
    <property type="entry name" value="Vaccinia Virus protein VP39"/>
    <property type="match status" value="1"/>
</dbReference>
<dbReference type="EC" id="2.1.1.72" evidence="2"/>
<dbReference type="PIRSF" id="PIRSF015855">
    <property type="entry name" value="TypeIII_Mtase_mKpnI"/>
    <property type="match status" value="1"/>
</dbReference>
<name>A0A917C7B6_9PROT</name>
<dbReference type="GO" id="GO:0009007">
    <property type="term" value="F:site-specific DNA-methyltransferase (adenine-specific) activity"/>
    <property type="evidence" value="ECO:0007669"/>
    <property type="project" value="UniProtKB-EC"/>
</dbReference>
<dbReference type="Pfam" id="PF01555">
    <property type="entry name" value="N6_N4_Mtase"/>
    <property type="match status" value="1"/>
</dbReference>
<evidence type="ECO:0000256" key="6">
    <source>
        <dbReference type="ARBA" id="ARBA00047942"/>
    </source>
</evidence>
<dbReference type="RefSeq" id="WP_188667110.1">
    <property type="nucleotide sequence ID" value="NZ_BMHV01000041.1"/>
</dbReference>
<evidence type="ECO:0000313" key="8">
    <source>
        <dbReference type="EMBL" id="GGF75733.1"/>
    </source>
</evidence>
<dbReference type="InterPro" id="IPR002295">
    <property type="entry name" value="N4/N6-MTase_EcoPI_Mod-like"/>
</dbReference>
<protein>
    <recommendedName>
        <fullName evidence="2">site-specific DNA-methyltransferase (adenine-specific)</fullName>
        <ecNumber evidence="2">2.1.1.72</ecNumber>
    </recommendedName>
</protein>
<proteinExistence type="inferred from homology"/>
<evidence type="ECO:0000256" key="1">
    <source>
        <dbReference type="ARBA" id="ARBA00006594"/>
    </source>
</evidence>
<evidence type="ECO:0000256" key="5">
    <source>
        <dbReference type="ARBA" id="ARBA00022691"/>
    </source>
</evidence>
<sequence>MTEDTKMDLQSMNIAAEKRQQLKQLFPEVFSEDRVDIDALRRVLGDFVEGGKERFGLNWPGKAECMKVIQAPSVATLKPCRDESVNFDDTENLFIEGDNLEVLKLLQKSYFGKIKMIYIDPPYNTGFEFIYPDKYAENLNTYLAYTGQTDDEGKRFSTNTQETGRYHSNWLNMMHPRLYLARNLMQNDGLIFVSIDDNEVENLRSLMNEIFGEENFVDSIVWKKRYGGGAKEKYLVSIHEYILVYAKNIDALMDIHVPLGEDAIERYYKNKDKHYEKRGPYRTHPLEAMKSFDLRANLNFSIPAPDGTEVFPKRQWRWSKERVAIALERDELDFLKNRDGEYVIHTKQYLKNEDGTVRSTKAFSLIDDVYTQHGTNEIVSIFGNAKVFDFPKPSRLIKRLIEIGTEPNEESIILDFFSGSCSSAHAVMEQCSQDNGKRKHIMVQLPEYCDDGSEAQKLGFQTIADIGKERIRRVGNKIQNGADGELNFNRQKNIDIGFKVLKLGRSNFKTWNGDPEAFDETGKQLEMHIDHVDEAASAEDILYELLLKAGFELTTKIETVEFADKEVFSIAEGALLICLEKEITSDLIDAMAEADPFQVICLDEAFHGNDQLKTNAVQTFAARAAAQESEIVFRTV</sequence>
<dbReference type="GO" id="GO:0032259">
    <property type="term" value="P:methylation"/>
    <property type="evidence" value="ECO:0007669"/>
    <property type="project" value="UniProtKB-KW"/>
</dbReference>
<keyword evidence="3 8" id="KW-0489">Methyltransferase</keyword>
<evidence type="ECO:0000259" key="7">
    <source>
        <dbReference type="Pfam" id="PF01555"/>
    </source>
</evidence>
<dbReference type="PROSITE" id="PS00092">
    <property type="entry name" value="N6_MTASE"/>
    <property type="match status" value="1"/>
</dbReference>
<comment type="similarity">
    <text evidence="1">Belongs to the N(4)/N(6)-methyltransferase family.</text>
</comment>
<dbReference type="Proteomes" id="UP000632498">
    <property type="component" value="Unassembled WGS sequence"/>
</dbReference>
<reference evidence="8" key="2">
    <citation type="submission" date="2020-09" db="EMBL/GenBank/DDBJ databases">
        <authorList>
            <person name="Sun Q."/>
            <person name="Zhou Y."/>
        </authorList>
    </citation>
    <scope>NUCLEOTIDE SEQUENCE</scope>
    <source>
        <strain evidence="8">CGMCC 1.15254</strain>
    </source>
</reference>
<dbReference type="AlphaFoldDB" id="A0A917C7B6"/>
<dbReference type="SUPFAM" id="SSF53335">
    <property type="entry name" value="S-adenosyl-L-methionine-dependent methyltransferases"/>
    <property type="match status" value="1"/>
</dbReference>
<dbReference type="InterPro" id="IPR002941">
    <property type="entry name" value="DNA_methylase_N4/N6"/>
</dbReference>
<reference evidence="8" key="1">
    <citation type="journal article" date="2014" name="Int. J. Syst. Evol. Microbiol.">
        <title>Complete genome sequence of Corynebacterium casei LMG S-19264T (=DSM 44701T), isolated from a smear-ripened cheese.</title>
        <authorList>
            <consortium name="US DOE Joint Genome Institute (JGI-PGF)"/>
            <person name="Walter F."/>
            <person name="Albersmeier A."/>
            <person name="Kalinowski J."/>
            <person name="Ruckert C."/>
        </authorList>
    </citation>
    <scope>NUCLEOTIDE SEQUENCE</scope>
    <source>
        <strain evidence="8">CGMCC 1.15254</strain>
    </source>
</reference>
<keyword evidence="4" id="KW-0808">Transferase</keyword>
<evidence type="ECO:0000313" key="9">
    <source>
        <dbReference type="Proteomes" id="UP000632498"/>
    </source>
</evidence>
<accession>A0A917C7B6</accession>
<dbReference type="PRINTS" id="PR00506">
    <property type="entry name" value="D21N6MTFRASE"/>
</dbReference>
<comment type="caution">
    <text evidence="8">The sequence shown here is derived from an EMBL/GenBank/DDBJ whole genome shotgun (WGS) entry which is preliminary data.</text>
</comment>
<dbReference type="InterPro" id="IPR029063">
    <property type="entry name" value="SAM-dependent_MTases_sf"/>
</dbReference>